<gene>
    <name evidence="4" type="ORF">BS50DRAFT_582987</name>
</gene>
<feature type="domain" description="C3H1-type" evidence="3">
    <location>
        <begin position="180"/>
        <end position="209"/>
    </location>
</feature>
<dbReference type="AlphaFoldDB" id="A0A2T2P6Z6"/>
<evidence type="ECO:0000256" key="2">
    <source>
        <dbReference type="SAM" id="MobiDB-lite"/>
    </source>
</evidence>
<name>A0A2T2P6Z6_CORCC</name>
<dbReference type="Proteomes" id="UP000240883">
    <property type="component" value="Unassembled WGS sequence"/>
</dbReference>
<feature type="region of interest" description="Disordered" evidence="2">
    <location>
        <begin position="388"/>
        <end position="417"/>
    </location>
</feature>
<keyword evidence="1" id="KW-0479">Metal-binding</keyword>
<sequence>MASLPPDPINLSKGMRYYILRERDNALVPLVPVDQLPVELVDIPRHLSHRQMSEGHWKFVCETEEPAAKFSIQTSNGRTESLGYRRDAFIPHYLAPDHQINGKSTVTPDDIPQDRWIGLLNSSPPLPNPADSRPVEQRRATFSEDLSHIPHADSFASAYSRGAQRVGYRSALSSGIAPDPCKKEYCTHWIKTGECAFLSQGCRFKHEMPTIEKLKELGFTNGIPKWYQTKTAVSARGPTWMEKRLIQTKSHGSEEIERPSLRVFDPTRLNKVKLNEEHDAIHTLCDSKLQTASTLRQQCRTVAPSPALQPVESSTTLGQIQQHAQTCFIPNLIDMEDPSSSSSTCSTDSLETKDLISPSISPVVTSASVLSSKQFSNHLPKTKLPVLKTKDSEPSSEDVGLKHNPTESSIKRKQGRMSNEPFVSGLAISKHAVFSTGRVGNKYRKPGASARRVEMFQSSKKTGIVREMRLENEKKRGEP</sequence>
<feature type="zinc finger region" description="C3H1-type" evidence="1">
    <location>
        <begin position="180"/>
        <end position="209"/>
    </location>
</feature>
<keyword evidence="1" id="KW-0862">Zinc</keyword>
<evidence type="ECO:0000313" key="4">
    <source>
        <dbReference type="EMBL" id="PSN73454.1"/>
    </source>
</evidence>
<accession>A0A2T2P6Z6</accession>
<protein>
    <recommendedName>
        <fullName evidence="3">C3H1-type domain-containing protein</fullName>
    </recommendedName>
</protein>
<evidence type="ECO:0000256" key="1">
    <source>
        <dbReference type="PROSITE-ProRule" id="PRU00723"/>
    </source>
</evidence>
<evidence type="ECO:0000313" key="5">
    <source>
        <dbReference type="Proteomes" id="UP000240883"/>
    </source>
</evidence>
<dbReference type="STRING" id="1448308.A0A2T2P6Z6"/>
<feature type="compositionally biased region" description="Basic and acidic residues" evidence="2">
    <location>
        <begin position="388"/>
        <end position="405"/>
    </location>
</feature>
<dbReference type="PROSITE" id="PS50103">
    <property type="entry name" value="ZF_C3H1"/>
    <property type="match status" value="1"/>
</dbReference>
<reference evidence="4 5" key="1">
    <citation type="journal article" date="2018" name="Front. Microbiol.">
        <title>Genome-Wide Analysis of Corynespora cassiicola Leaf Fall Disease Putative Effectors.</title>
        <authorList>
            <person name="Lopez D."/>
            <person name="Ribeiro S."/>
            <person name="Label P."/>
            <person name="Fumanal B."/>
            <person name="Venisse J.S."/>
            <person name="Kohler A."/>
            <person name="de Oliveira R.R."/>
            <person name="Labutti K."/>
            <person name="Lipzen A."/>
            <person name="Lail K."/>
            <person name="Bauer D."/>
            <person name="Ohm R.A."/>
            <person name="Barry K.W."/>
            <person name="Spatafora J."/>
            <person name="Grigoriev I.V."/>
            <person name="Martin F.M."/>
            <person name="Pujade-Renaud V."/>
        </authorList>
    </citation>
    <scope>NUCLEOTIDE SEQUENCE [LARGE SCALE GENOMIC DNA]</scope>
    <source>
        <strain evidence="4 5">Philippines</strain>
    </source>
</reference>
<keyword evidence="5" id="KW-1185">Reference proteome</keyword>
<dbReference type="GO" id="GO:0008270">
    <property type="term" value="F:zinc ion binding"/>
    <property type="evidence" value="ECO:0007669"/>
    <property type="project" value="UniProtKB-KW"/>
</dbReference>
<proteinExistence type="predicted"/>
<dbReference type="OrthoDB" id="5355510at2759"/>
<dbReference type="EMBL" id="KZ678129">
    <property type="protein sequence ID" value="PSN73454.1"/>
    <property type="molecule type" value="Genomic_DNA"/>
</dbReference>
<evidence type="ECO:0000259" key="3">
    <source>
        <dbReference type="PROSITE" id="PS50103"/>
    </source>
</evidence>
<organism evidence="4 5">
    <name type="scientific">Corynespora cassiicola Philippines</name>
    <dbReference type="NCBI Taxonomy" id="1448308"/>
    <lineage>
        <taxon>Eukaryota</taxon>
        <taxon>Fungi</taxon>
        <taxon>Dikarya</taxon>
        <taxon>Ascomycota</taxon>
        <taxon>Pezizomycotina</taxon>
        <taxon>Dothideomycetes</taxon>
        <taxon>Pleosporomycetidae</taxon>
        <taxon>Pleosporales</taxon>
        <taxon>Corynesporascaceae</taxon>
        <taxon>Corynespora</taxon>
    </lineage>
</organism>
<keyword evidence="1" id="KW-0863">Zinc-finger</keyword>
<dbReference type="InterPro" id="IPR000571">
    <property type="entry name" value="Znf_CCCH"/>
</dbReference>